<name>A0A4Y8ZP70_9SPHN</name>
<protein>
    <submittedName>
        <fullName evidence="2">Uncharacterized protein</fullName>
    </submittedName>
</protein>
<keyword evidence="3" id="KW-1185">Reference proteome</keyword>
<evidence type="ECO:0000313" key="2">
    <source>
        <dbReference type="EMBL" id="TFI57052.1"/>
    </source>
</evidence>
<evidence type="ECO:0000313" key="3">
    <source>
        <dbReference type="Proteomes" id="UP000298213"/>
    </source>
</evidence>
<dbReference type="OrthoDB" id="7574349at2"/>
<sequence>MRSWAYLLGGLLVWTVHFFGLYTASSILLTSTTARVITALLTIVCLAIAGTLAARGWAGRARAPDEVVHWVHTIAALSGAIAFLAVLWQGLPALLI</sequence>
<keyword evidence="1" id="KW-1133">Transmembrane helix</keyword>
<comment type="caution">
    <text evidence="2">The sequence shown here is derived from an EMBL/GenBank/DDBJ whole genome shotgun (WGS) entry which is preliminary data.</text>
</comment>
<proteinExistence type="predicted"/>
<gene>
    <name evidence="2" type="ORF">E2493_16995</name>
</gene>
<reference evidence="2 3" key="1">
    <citation type="submission" date="2019-03" db="EMBL/GenBank/DDBJ databases">
        <title>Genome sequence of Sphingomonas sp. 17J27-24.</title>
        <authorList>
            <person name="Kim M."/>
            <person name="Maeng S."/>
            <person name="Sathiyaraj S."/>
        </authorList>
    </citation>
    <scope>NUCLEOTIDE SEQUENCE [LARGE SCALE GENOMIC DNA]</scope>
    <source>
        <strain evidence="2 3">17J27-24</strain>
    </source>
</reference>
<evidence type="ECO:0000256" key="1">
    <source>
        <dbReference type="SAM" id="Phobius"/>
    </source>
</evidence>
<feature type="transmembrane region" description="Helical" evidence="1">
    <location>
        <begin position="70"/>
        <end position="91"/>
    </location>
</feature>
<dbReference type="RefSeq" id="WP_135089207.1">
    <property type="nucleotide sequence ID" value="NZ_SPDV01000040.1"/>
</dbReference>
<keyword evidence="1" id="KW-0472">Membrane</keyword>
<dbReference type="EMBL" id="SPDV01000040">
    <property type="protein sequence ID" value="TFI57052.1"/>
    <property type="molecule type" value="Genomic_DNA"/>
</dbReference>
<dbReference type="Proteomes" id="UP000298213">
    <property type="component" value="Unassembled WGS sequence"/>
</dbReference>
<feature type="transmembrane region" description="Helical" evidence="1">
    <location>
        <begin position="36"/>
        <end position="58"/>
    </location>
</feature>
<dbReference type="AlphaFoldDB" id="A0A4Y8ZP70"/>
<feature type="transmembrane region" description="Helical" evidence="1">
    <location>
        <begin position="6"/>
        <end position="29"/>
    </location>
</feature>
<accession>A0A4Y8ZP70</accession>
<organism evidence="2 3">
    <name type="scientific">Sphingomonas parva</name>
    <dbReference type="NCBI Taxonomy" id="2555898"/>
    <lineage>
        <taxon>Bacteria</taxon>
        <taxon>Pseudomonadati</taxon>
        <taxon>Pseudomonadota</taxon>
        <taxon>Alphaproteobacteria</taxon>
        <taxon>Sphingomonadales</taxon>
        <taxon>Sphingomonadaceae</taxon>
        <taxon>Sphingomonas</taxon>
    </lineage>
</organism>
<keyword evidence="1" id="KW-0812">Transmembrane</keyword>